<dbReference type="Proteomes" id="UP001054837">
    <property type="component" value="Unassembled WGS sequence"/>
</dbReference>
<feature type="region of interest" description="Disordered" evidence="1">
    <location>
        <begin position="1"/>
        <end position="28"/>
    </location>
</feature>
<dbReference type="EMBL" id="BPLQ01006191">
    <property type="protein sequence ID" value="GIY20589.1"/>
    <property type="molecule type" value="Genomic_DNA"/>
</dbReference>
<keyword evidence="3" id="KW-1185">Reference proteome</keyword>
<protein>
    <recommendedName>
        <fullName evidence="4">Peptidase A2 domain-containing protein</fullName>
    </recommendedName>
</protein>
<evidence type="ECO:0000256" key="1">
    <source>
        <dbReference type="SAM" id="MobiDB-lite"/>
    </source>
</evidence>
<dbReference type="AlphaFoldDB" id="A0AAV4RJ92"/>
<name>A0AAV4RJ92_9ARAC</name>
<accession>A0AAV4RJ92</accession>
<evidence type="ECO:0000313" key="3">
    <source>
        <dbReference type="Proteomes" id="UP001054837"/>
    </source>
</evidence>
<organism evidence="2 3">
    <name type="scientific">Caerostris darwini</name>
    <dbReference type="NCBI Taxonomy" id="1538125"/>
    <lineage>
        <taxon>Eukaryota</taxon>
        <taxon>Metazoa</taxon>
        <taxon>Ecdysozoa</taxon>
        <taxon>Arthropoda</taxon>
        <taxon>Chelicerata</taxon>
        <taxon>Arachnida</taxon>
        <taxon>Araneae</taxon>
        <taxon>Araneomorphae</taxon>
        <taxon>Entelegynae</taxon>
        <taxon>Araneoidea</taxon>
        <taxon>Araneidae</taxon>
        <taxon>Caerostris</taxon>
    </lineage>
</organism>
<reference evidence="2 3" key="1">
    <citation type="submission" date="2021-06" db="EMBL/GenBank/DDBJ databases">
        <title>Caerostris darwini draft genome.</title>
        <authorList>
            <person name="Kono N."/>
            <person name="Arakawa K."/>
        </authorList>
    </citation>
    <scope>NUCLEOTIDE SEQUENCE [LARGE SCALE GENOMIC DNA]</scope>
</reference>
<evidence type="ECO:0000313" key="2">
    <source>
        <dbReference type="EMBL" id="GIY20589.1"/>
    </source>
</evidence>
<proteinExistence type="predicted"/>
<gene>
    <name evidence="2" type="ORF">CDAR_580791</name>
</gene>
<sequence>MHEKEYVFKSRPQPPLSEPTGYNKETNSPGFRNECFTTGSYNNKYCGYTQWRRPMQKDNKCLVGNQNSHFARDCPKQNYKFNRINRQQNFKWRGEGIERNEGSRVYRRDHSLMTANESGRTLVSSYIKTARINKCPLEFEALIDTGSDSVISLIEKNFDLEVYQTMSVDEQVLIQRGDPEMDKIISIFKKGKFERHKDWDLIMKELDRNLNNALNKTNNKNPFQMLHGYSPRFNEGILRKQADESAEG</sequence>
<evidence type="ECO:0008006" key="4">
    <source>
        <dbReference type="Google" id="ProtNLM"/>
    </source>
</evidence>
<comment type="caution">
    <text evidence="2">The sequence shown here is derived from an EMBL/GenBank/DDBJ whole genome shotgun (WGS) entry which is preliminary data.</text>
</comment>